<evidence type="ECO:0000259" key="3">
    <source>
        <dbReference type="Pfam" id="PF12490"/>
    </source>
</evidence>
<dbReference type="GO" id="GO:0000407">
    <property type="term" value="C:phagophore assembly site"/>
    <property type="evidence" value="ECO:0007669"/>
    <property type="project" value="UniProtKB-SubCell"/>
</dbReference>
<dbReference type="AlphaFoldDB" id="A0A1E1XCV7"/>
<dbReference type="InterPro" id="IPR036322">
    <property type="entry name" value="WD40_repeat_dom_sf"/>
</dbReference>
<feature type="compositionally biased region" description="Low complexity" evidence="2">
    <location>
        <begin position="477"/>
        <end position="500"/>
    </location>
</feature>
<feature type="domain" description="BCAS3 WD40" evidence="4">
    <location>
        <begin position="54"/>
        <end position="520"/>
    </location>
</feature>
<comment type="subcellular location">
    <subcellularLocation>
        <location evidence="1">Preautophagosomal structure</location>
    </subcellularLocation>
</comment>
<dbReference type="InterPro" id="IPR015943">
    <property type="entry name" value="WD40/YVTN_repeat-like_dom_sf"/>
</dbReference>
<evidence type="ECO:0000256" key="2">
    <source>
        <dbReference type="SAM" id="MobiDB-lite"/>
    </source>
</evidence>
<dbReference type="SUPFAM" id="SSF50978">
    <property type="entry name" value="WD40 repeat-like"/>
    <property type="match status" value="1"/>
</dbReference>
<evidence type="ECO:0000259" key="4">
    <source>
        <dbReference type="Pfam" id="PF21034"/>
    </source>
</evidence>
<dbReference type="Pfam" id="PF12490">
    <property type="entry name" value="BCAS3"/>
    <property type="match status" value="1"/>
</dbReference>
<dbReference type="GO" id="GO:0042594">
    <property type="term" value="P:response to starvation"/>
    <property type="evidence" value="ECO:0007669"/>
    <property type="project" value="TreeGrafter"/>
</dbReference>
<feature type="region of interest" description="Disordered" evidence="2">
    <location>
        <begin position="713"/>
        <end position="752"/>
    </location>
</feature>
<feature type="region of interest" description="Disordered" evidence="2">
    <location>
        <begin position="465"/>
        <end position="500"/>
    </location>
</feature>
<dbReference type="InterPro" id="IPR048382">
    <property type="entry name" value="BCAS3_WD40"/>
</dbReference>
<feature type="domain" description="BCAS3" evidence="3">
    <location>
        <begin position="608"/>
        <end position="727"/>
    </location>
</feature>
<dbReference type="EMBL" id="GFAC01002150">
    <property type="protein sequence ID" value="JAT97038.1"/>
    <property type="molecule type" value="mRNA"/>
</dbReference>
<sequence>MAAESHRRGVKPSGLVVRPQAVINDKSYMGSVVDLINEVIPQAYTQSSKAEEKETIQWVRFAYTELNDGSRDYSGTAPPLLLVVGYVNGVQVWCVSANGEAQEVLSWRQGPVRALNILPAPDSSCGNDTFASKRPLVALCDSSSPGQQFCSVSIVSLKTMDQVHSIRFKEPINEIRSNKRVMAVTFQDKICVYNACTFKECFSITGCFPVSGPNVNPIALHTRWLAFADKALFPVHQTRGGVAGEGTQSYTATVIHAAKTLGKGLSLFSETVASSLTGHKAPSTSTSAKKDCHRLGGSLSGASGGAGASVATCPGVVSVVDVLSVARGSSFSTEEDAEPDGLVAHFQAHHGEPLSALHFDPSGVLLFTADRLGHNFHLFHLLPHPGGPTFGSVQHLYTLHRGDTTAKIQDVAFSLDSRWVAVSTLRGTTHIFPITPYGGPITRRTHTSPRVVNRLSRFHKSAGLEEIQSAPSTGRNSPVLSGSPSSSSSSSSSLEKYASGSLRRLGPQPTLVSPLAQIKQGTGFSVAGIGAPQSSPPRGRRPSGPATKEAFSIVAAFAPPRAWLVGSPSTARDKKEKNPVDSLFIMTCNGSLTEYIVDPRPCSSLNKVTEDSPIELDVTGYAQWSLLRPPMSHDTKQPLSSNNPLMAGQVTSSATSTGKQSFKDINGMSHMEGPGISQKDSDDSWLSQVEIITHVGPHRRLWMGPQFSFKTLQTPASTPLSTQHSQGSDSKYTPLSPDSYGEDSDTLQSPGFSGPMSVPVAVPSMSHYFSDSAFPPLLIEATSGSFEGPPSLLEVCGHWSDSSGASSQANGQEQLMERIADAMNESPYKERQAVRTSSGSELACFEDVGSRCNSDVSLYHSPSQSTEHLLVFSSTQQDSM</sequence>
<dbReference type="GO" id="GO:0006914">
    <property type="term" value="P:autophagy"/>
    <property type="evidence" value="ECO:0007669"/>
    <property type="project" value="InterPro"/>
</dbReference>
<reference evidence="5" key="1">
    <citation type="journal article" date="2017" name="Front. Cell. Infect. Microbiol.">
        <title>The Distinct Transcriptional Response of the Midgut of Amblyomma sculptum and Amblyomma aureolatum Ticks to Rickettsia rickettsii Correlates to Their Differences in Susceptibility to Infection.</title>
        <authorList>
            <person name="Martins L.A."/>
            <person name="Galletti M.F.B.M."/>
            <person name="Ribeiro J.M."/>
            <person name="Fujita A."/>
            <person name="Costa F.B."/>
            <person name="Labruna M.B."/>
            <person name="Daffre S."/>
            <person name="Fogaca A.C."/>
        </authorList>
    </citation>
    <scope>NUCLEOTIDE SEQUENCE</scope>
</reference>
<dbReference type="PANTHER" id="PTHR13268:SF0">
    <property type="entry name" value="BCAS3 MICROTUBULE ASSOCIATED CELL MIGRATION FACTOR"/>
    <property type="match status" value="1"/>
</dbReference>
<name>A0A1E1XCV7_9ACAR</name>
<evidence type="ECO:0000256" key="1">
    <source>
        <dbReference type="ARBA" id="ARBA00004329"/>
    </source>
</evidence>
<accession>A0A1E1XCV7</accession>
<feature type="region of interest" description="Disordered" evidence="2">
    <location>
        <begin position="526"/>
        <end position="546"/>
    </location>
</feature>
<dbReference type="InterPro" id="IPR045142">
    <property type="entry name" value="BCAS3-like"/>
</dbReference>
<protein>
    <submittedName>
        <fullName evidence="5">Putative breast carcinoma amplified sequence</fullName>
    </submittedName>
</protein>
<dbReference type="Pfam" id="PF21034">
    <property type="entry name" value="BCAS3_WD40"/>
    <property type="match status" value="1"/>
</dbReference>
<dbReference type="PANTHER" id="PTHR13268">
    <property type="entry name" value="BREAST CARCINOMA AMPLIFIED SEQUENCE 3"/>
    <property type="match status" value="1"/>
</dbReference>
<feature type="compositionally biased region" description="Polar residues" evidence="2">
    <location>
        <begin position="713"/>
        <end position="733"/>
    </location>
</feature>
<evidence type="ECO:0000313" key="5">
    <source>
        <dbReference type="EMBL" id="JAT97038.1"/>
    </source>
</evidence>
<dbReference type="Gene3D" id="2.130.10.10">
    <property type="entry name" value="YVTN repeat-like/Quinoprotein amine dehydrogenase"/>
    <property type="match status" value="1"/>
</dbReference>
<organism evidence="5">
    <name type="scientific">Amblyomma aureolatum</name>
    <dbReference type="NCBI Taxonomy" id="187763"/>
    <lineage>
        <taxon>Eukaryota</taxon>
        <taxon>Metazoa</taxon>
        <taxon>Ecdysozoa</taxon>
        <taxon>Arthropoda</taxon>
        <taxon>Chelicerata</taxon>
        <taxon>Arachnida</taxon>
        <taxon>Acari</taxon>
        <taxon>Parasitiformes</taxon>
        <taxon>Ixodida</taxon>
        <taxon>Ixodoidea</taxon>
        <taxon>Ixodidae</taxon>
        <taxon>Amblyomminae</taxon>
        <taxon>Amblyomma</taxon>
    </lineage>
</organism>
<proteinExistence type="evidence at transcript level"/>
<feature type="compositionally biased region" description="Low complexity" evidence="2">
    <location>
        <begin position="530"/>
        <end position="546"/>
    </location>
</feature>
<dbReference type="InterPro" id="IPR022175">
    <property type="entry name" value="BCAS3_dom"/>
</dbReference>